<reference evidence="1" key="1">
    <citation type="submission" date="2021-06" db="EMBL/GenBank/DDBJ databases">
        <authorList>
            <person name="Kallberg Y."/>
            <person name="Tangrot J."/>
            <person name="Rosling A."/>
        </authorList>
    </citation>
    <scope>NUCLEOTIDE SEQUENCE</scope>
    <source>
        <strain evidence="1">MA461A</strain>
    </source>
</reference>
<name>A0ACA9RGU2_9GLOM</name>
<gene>
    <name evidence="1" type="ORF">RPERSI_LOCUS19632</name>
</gene>
<organism evidence="1 2">
    <name type="scientific">Racocetra persica</name>
    <dbReference type="NCBI Taxonomy" id="160502"/>
    <lineage>
        <taxon>Eukaryota</taxon>
        <taxon>Fungi</taxon>
        <taxon>Fungi incertae sedis</taxon>
        <taxon>Mucoromycota</taxon>
        <taxon>Glomeromycotina</taxon>
        <taxon>Glomeromycetes</taxon>
        <taxon>Diversisporales</taxon>
        <taxon>Gigasporaceae</taxon>
        <taxon>Racocetra</taxon>
    </lineage>
</organism>
<accession>A0ACA9RGU2</accession>
<dbReference type="Proteomes" id="UP000789920">
    <property type="component" value="Unassembled WGS sequence"/>
</dbReference>
<evidence type="ECO:0000313" key="1">
    <source>
        <dbReference type="EMBL" id="CAG8793791.1"/>
    </source>
</evidence>
<dbReference type="EMBL" id="CAJVQC010054097">
    <property type="protein sequence ID" value="CAG8793791.1"/>
    <property type="molecule type" value="Genomic_DNA"/>
</dbReference>
<feature type="non-terminal residue" evidence="1">
    <location>
        <position position="66"/>
    </location>
</feature>
<protein>
    <submittedName>
        <fullName evidence="1">25893_t:CDS:1</fullName>
    </submittedName>
</protein>
<comment type="caution">
    <text evidence="1">The sequence shown here is derived from an EMBL/GenBank/DDBJ whole genome shotgun (WGS) entry which is preliminary data.</text>
</comment>
<sequence length="66" mass="7312">MNSPTAWNLNDKSAFLRVDSEGLRASYEGLGETDEECVTIRANNSIPPQCILFYFEIEILDGGKDG</sequence>
<proteinExistence type="predicted"/>
<evidence type="ECO:0000313" key="2">
    <source>
        <dbReference type="Proteomes" id="UP000789920"/>
    </source>
</evidence>
<keyword evidence="2" id="KW-1185">Reference proteome</keyword>